<keyword evidence="7 12" id="KW-1133">Transmembrane helix</keyword>
<protein>
    <recommendedName>
        <fullName evidence="12">Elongation of very long chain fatty acids protein</fullName>
        <ecNumber evidence="12">2.3.1.199</ecNumber>
    </recommendedName>
    <alternativeName>
        <fullName evidence="12">Very-long-chain 3-oxoacyl-CoA synthase</fullName>
    </alternativeName>
</protein>
<keyword evidence="9 12" id="KW-0472">Membrane</keyword>
<evidence type="ECO:0000256" key="3">
    <source>
        <dbReference type="ARBA" id="ARBA00022516"/>
    </source>
</evidence>
<keyword evidence="3 12" id="KW-0444">Lipid biosynthesis</keyword>
<evidence type="ECO:0000256" key="7">
    <source>
        <dbReference type="ARBA" id="ARBA00022989"/>
    </source>
</evidence>
<evidence type="ECO:0000256" key="4">
    <source>
        <dbReference type="ARBA" id="ARBA00022679"/>
    </source>
</evidence>
<feature type="transmembrane region" description="Helical" evidence="12">
    <location>
        <begin position="48"/>
        <end position="72"/>
    </location>
</feature>
<dbReference type="Proteomes" id="UP001497497">
    <property type="component" value="Unassembled WGS sequence"/>
</dbReference>
<evidence type="ECO:0000256" key="11">
    <source>
        <dbReference type="ARBA" id="ARBA00047375"/>
    </source>
</evidence>
<dbReference type="PANTHER" id="PTHR11157:SF134">
    <property type="entry name" value="ELONGATION OF FATTY ACIDS PROTEIN 1-RELATED"/>
    <property type="match status" value="1"/>
</dbReference>
<organism evidence="13 14">
    <name type="scientific">Lymnaea stagnalis</name>
    <name type="common">Great pond snail</name>
    <name type="synonym">Helix stagnalis</name>
    <dbReference type="NCBI Taxonomy" id="6523"/>
    <lineage>
        <taxon>Eukaryota</taxon>
        <taxon>Metazoa</taxon>
        <taxon>Spiralia</taxon>
        <taxon>Lophotrochozoa</taxon>
        <taxon>Mollusca</taxon>
        <taxon>Gastropoda</taxon>
        <taxon>Heterobranchia</taxon>
        <taxon>Euthyneura</taxon>
        <taxon>Panpulmonata</taxon>
        <taxon>Hygrophila</taxon>
        <taxon>Lymnaeoidea</taxon>
        <taxon>Lymnaeidae</taxon>
        <taxon>Lymnaea</taxon>
    </lineage>
</organism>
<dbReference type="GO" id="GO:0009922">
    <property type="term" value="F:fatty acid elongase activity"/>
    <property type="evidence" value="ECO:0007669"/>
    <property type="project" value="UniProtKB-EC"/>
</dbReference>
<reference evidence="13 14" key="1">
    <citation type="submission" date="2024-04" db="EMBL/GenBank/DDBJ databases">
        <authorList>
            <consortium name="Genoscope - CEA"/>
            <person name="William W."/>
        </authorList>
    </citation>
    <scope>NUCLEOTIDE SEQUENCE [LARGE SCALE GENOMIC DNA]</scope>
</reference>
<feature type="transmembrane region" description="Helical" evidence="12">
    <location>
        <begin position="92"/>
        <end position="109"/>
    </location>
</feature>
<evidence type="ECO:0000313" key="13">
    <source>
        <dbReference type="EMBL" id="CAL1528263.1"/>
    </source>
</evidence>
<dbReference type="GO" id="GO:0034625">
    <property type="term" value="P:fatty acid elongation, monounsaturated fatty acid"/>
    <property type="evidence" value="ECO:0007669"/>
    <property type="project" value="TreeGrafter"/>
</dbReference>
<keyword evidence="4 12" id="KW-0808">Transferase</keyword>
<feature type="transmembrane region" description="Helical" evidence="12">
    <location>
        <begin position="12"/>
        <end position="36"/>
    </location>
</feature>
<evidence type="ECO:0000256" key="1">
    <source>
        <dbReference type="ARBA" id="ARBA00004141"/>
    </source>
</evidence>
<dbReference type="Pfam" id="PF01151">
    <property type="entry name" value="ELO"/>
    <property type="match status" value="1"/>
</dbReference>
<dbReference type="GO" id="GO:0034626">
    <property type="term" value="P:fatty acid elongation, polyunsaturated fatty acid"/>
    <property type="evidence" value="ECO:0007669"/>
    <property type="project" value="TreeGrafter"/>
</dbReference>
<dbReference type="GO" id="GO:0030148">
    <property type="term" value="P:sphingolipid biosynthetic process"/>
    <property type="evidence" value="ECO:0007669"/>
    <property type="project" value="TreeGrafter"/>
</dbReference>
<feature type="transmembrane region" description="Helical" evidence="12">
    <location>
        <begin position="144"/>
        <end position="166"/>
    </location>
</feature>
<evidence type="ECO:0000313" key="14">
    <source>
        <dbReference type="Proteomes" id="UP001497497"/>
    </source>
</evidence>
<comment type="subcellular location">
    <subcellularLocation>
        <location evidence="1">Membrane</location>
        <topology evidence="1">Multi-pass membrane protein</topology>
    </subcellularLocation>
</comment>
<evidence type="ECO:0000256" key="5">
    <source>
        <dbReference type="ARBA" id="ARBA00022692"/>
    </source>
</evidence>
<evidence type="ECO:0000256" key="10">
    <source>
        <dbReference type="ARBA" id="ARBA00023160"/>
    </source>
</evidence>
<dbReference type="EC" id="2.3.1.199" evidence="12"/>
<dbReference type="GO" id="GO:0005789">
    <property type="term" value="C:endoplasmic reticulum membrane"/>
    <property type="evidence" value="ECO:0007669"/>
    <property type="project" value="TreeGrafter"/>
</dbReference>
<dbReference type="GO" id="GO:0042761">
    <property type="term" value="P:very long-chain fatty acid biosynthetic process"/>
    <property type="evidence" value="ECO:0007669"/>
    <property type="project" value="TreeGrafter"/>
</dbReference>
<dbReference type="InterPro" id="IPR002076">
    <property type="entry name" value="ELO_fam"/>
</dbReference>
<sequence>MWSLQNYTNFFLMTAGLPSVPLFLGYILMIAASGLWQKWTKPLDLKALLILHNFGCCIASVVTFLGFSIVLYSNGSLYGKTHDPLLLQVFKLYWITKVVELLDTVFMVLRHRHRQISFLHGYHHSSMLLLSDMARLYYPWPSIATFLAVNSLVHIILYMYYGLTALRPDNPPKWKKEVTQVQIIQFIIGLIVAGYGYQYHSFCIYSIVYGITMITLFSNFYYHSYMAKIPVRAKRKLT</sequence>
<evidence type="ECO:0000256" key="12">
    <source>
        <dbReference type="RuleBase" id="RU361115"/>
    </source>
</evidence>
<dbReference type="PANTHER" id="PTHR11157">
    <property type="entry name" value="FATTY ACID ACYL TRANSFERASE-RELATED"/>
    <property type="match status" value="1"/>
</dbReference>
<keyword evidence="8 12" id="KW-0443">Lipid metabolism</keyword>
<name>A0AAV2H576_LYMST</name>
<proteinExistence type="inferred from homology"/>
<evidence type="ECO:0000256" key="9">
    <source>
        <dbReference type="ARBA" id="ARBA00023136"/>
    </source>
</evidence>
<keyword evidence="6 12" id="KW-0276">Fatty acid metabolism</keyword>
<keyword evidence="10 12" id="KW-0275">Fatty acid biosynthesis</keyword>
<evidence type="ECO:0000256" key="6">
    <source>
        <dbReference type="ARBA" id="ARBA00022832"/>
    </source>
</evidence>
<keyword evidence="5 12" id="KW-0812">Transmembrane</keyword>
<comment type="caution">
    <text evidence="13">The sequence shown here is derived from an EMBL/GenBank/DDBJ whole genome shotgun (WGS) entry which is preliminary data.</text>
</comment>
<accession>A0AAV2H576</accession>
<keyword evidence="14" id="KW-1185">Reference proteome</keyword>
<dbReference type="AlphaFoldDB" id="A0AAV2H576"/>
<dbReference type="GO" id="GO:0019367">
    <property type="term" value="P:fatty acid elongation, saturated fatty acid"/>
    <property type="evidence" value="ECO:0007669"/>
    <property type="project" value="TreeGrafter"/>
</dbReference>
<evidence type="ECO:0000256" key="2">
    <source>
        <dbReference type="ARBA" id="ARBA00007263"/>
    </source>
</evidence>
<gene>
    <name evidence="13" type="ORF">GSLYS_00002433001</name>
</gene>
<feature type="transmembrane region" description="Helical" evidence="12">
    <location>
        <begin position="178"/>
        <end position="198"/>
    </location>
</feature>
<comment type="similarity">
    <text evidence="2 12">Belongs to the ELO family.</text>
</comment>
<feature type="transmembrane region" description="Helical" evidence="12">
    <location>
        <begin position="204"/>
        <end position="222"/>
    </location>
</feature>
<comment type="catalytic activity">
    <reaction evidence="11 12">
        <text>a very-long-chain acyl-CoA + malonyl-CoA + H(+) = a very-long-chain 3-oxoacyl-CoA + CO2 + CoA</text>
        <dbReference type="Rhea" id="RHEA:32727"/>
        <dbReference type="ChEBI" id="CHEBI:15378"/>
        <dbReference type="ChEBI" id="CHEBI:16526"/>
        <dbReference type="ChEBI" id="CHEBI:57287"/>
        <dbReference type="ChEBI" id="CHEBI:57384"/>
        <dbReference type="ChEBI" id="CHEBI:90725"/>
        <dbReference type="ChEBI" id="CHEBI:90736"/>
        <dbReference type="EC" id="2.3.1.199"/>
    </reaction>
</comment>
<dbReference type="EMBL" id="CAXITT010000029">
    <property type="protein sequence ID" value="CAL1528263.1"/>
    <property type="molecule type" value="Genomic_DNA"/>
</dbReference>
<evidence type="ECO:0000256" key="8">
    <source>
        <dbReference type="ARBA" id="ARBA00023098"/>
    </source>
</evidence>